<gene>
    <name evidence="2" type="ORF">Pfl04_02250</name>
</gene>
<accession>A0A8J3PJ15</accession>
<evidence type="ECO:0000313" key="3">
    <source>
        <dbReference type="Proteomes" id="UP000653674"/>
    </source>
</evidence>
<keyword evidence="3" id="KW-1185">Reference proteome</keyword>
<dbReference type="EMBL" id="BONU01000001">
    <property type="protein sequence ID" value="GIG71821.1"/>
    <property type="molecule type" value="Genomic_DNA"/>
</dbReference>
<reference evidence="2" key="1">
    <citation type="submission" date="2021-01" db="EMBL/GenBank/DDBJ databases">
        <title>Whole genome shotgun sequence of Planosporangium flavigriseum NBRC 105377.</title>
        <authorList>
            <person name="Komaki H."/>
            <person name="Tamura T."/>
        </authorList>
    </citation>
    <scope>NUCLEOTIDE SEQUENCE</scope>
    <source>
        <strain evidence="2">NBRC 105377</strain>
    </source>
</reference>
<feature type="region of interest" description="Disordered" evidence="1">
    <location>
        <begin position="81"/>
        <end position="109"/>
    </location>
</feature>
<comment type="caution">
    <text evidence="2">The sequence shown here is derived from an EMBL/GenBank/DDBJ whole genome shotgun (WGS) entry which is preliminary data.</text>
</comment>
<dbReference type="Proteomes" id="UP000653674">
    <property type="component" value="Unassembled WGS sequence"/>
</dbReference>
<evidence type="ECO:0000256" key="1">
    <source>
        <dbReference type="SAM" id="MobiDB-lite"/>
    </source>
</evidence>
<protein>
    <submittedName>
        <fullName evidence="2">Uncharacterized protein</fullName>
    </submittedName>
</protein>
<proteinExistence type="predicted"/>
<name>A0A8J3PJ15_9ACTN</name>
<dbReference type="AlphaFoldDB" id="A0A8J3PJ15"/>
<evidence type="ECO:0000313" key="2">
    <source>
        <dbReference type="EMBL" id="GIG71821.1"/>
    </source>
</evidence>
<dbReference type="Pfam" id="PF19812">
    <property type="entry name" value="DUF6295"/>
    <property type="match status" value="1"/>
</dbReference>
<organism evidence="2 3">
    <name type="scientific">Planosporangium flavigriseum</name>
    <dbReference type="NCBI Taxonomy" id="373681"/>
    <lineage>
        <taxon>Bacteria</taxon>
        <taxon>Bacillati</taxon>
        <taxon>Actinomycetota</taxon>
        <taxon>Actinomycetes</taxon>
        <taxon>Micromonosporales</taxon>
        <taxon>Micromonosporaceae</taxon>
        <taxon>Planosporangium</taxon>
    </lineage>
</organism>
<dbReference type="InterPro" id="IPR046262">
    <property type="entry name" value="DUF6295"/>
</dbReference>
<sequence length="109" mass="11135">MCTYLTEKIEIDGSGKGARGWFPLTHATVYVDHPQHAPQEHTLNIDFINPAAGPSARVAVELTEEAALALVDAVRAALASAPPGLASKSPASKSSASKSPASKSQAGAA</sequence>
<dbReference type="RefSeq" id="WP_168076418.1">
    <property type="nucleotide sequence ID" value="NZ_BAAAQJ010000026.1"/>
</dbReference>